<proteinExistence type="predicted"/>
<sequence>MMRQGQQRKPVRVSITNLADELLQSILGLLVDCDKKVYDDGGSDIHGISSSRRALRLSGTCRAFRNALLRMPGAWVVVSSEHPGEMFLTMCVERSSSRGLRLYHANFRGYDRVVKLLRHLLSLQALGRVRIDIVSLEIDVGHITWSGAPLSPQKEMAQLLGNLDNKALSVLNVHYFKNFRYSSVDDGLEADSNGEDRLDDVEVEMNGGLPYELRNLMQSPHLKSAHFQNTIPPPGMMTSLSKLVLELQIHATYDSDDDEDDPDKWAVQNLLDLLRSQPTLEDLTLEFYDTGSLGFNNADDNRLELPCVKTFSLHWHGNTNFDGRINYRSSSIPRLFKLLDLKNVEVFRFRIQSESVEDYARGTDHELPLLLDNHLKFFLGDNGYFLNLESFYLKFYSSNERFLYLPTSYIRNIKHLSLDINIKLSLEEEPVRLHFRVRKFPRATAISHLPDRGRISTNEIGESGAEHLRDLVF</sequence>
<dbReference type="AlphaFoldDB" id="A0A0H2RQI4"/>
<evidence type="ECO:0000313" key="1">
    <source>
        <dbReference type="EMBL" id="KLO07056.1"/>
    </source>
</evidence>
<dbReference type="InParanoid" id="A0A0H2RQI4"/>
<gene>
    <name evidence="1" type="ORF">SCHPADRAFT_932702</name>
</gene>
<organism evidence="1 2">
    <name type="scientific">Schizopora paradoxa</name>
    <dbReference type="NCBI Taxonomy" id="27342"/>
    <lineage>
        <taxon>Eukaryota</taxon>
        <taxon>Fungi</taxon>
        <taxon>Dikarya</taxon>
        <taxon>Basidiomycota</taxon>
        <taxon>Agaricomycotina</taxon>
        <taxon>Agaricomycetes</taxon>
        <taxon>Hymenochaetales</taxon>
        <taxon>Schizoporaceae</taxon>
        <taxon>Schizopora</taxon>
    </lineage>
</organism>
<evidence type="ECO:0000313" key="2">
    <source>
        <dbReference type="Proteomes" id="UP000053477"/>
    </source>
</evidence>
<protein>
    <submittedName>
        <fullName evidence="1">Uncharacterized protein</fullName>
    </submittedName>
</protein>
<accession>A0A0H2RQI4</accession>
<reference evidence="1 2" key="1">
    <citation type="submission" date="2015-04" db="EMBL/GenBank/DDBJ databases">
        <title>Complete genome sequence of Schizopora paradoxa KUC8140, a cosmopolitan wood degrader in East Asia.</title>
        <authorList>
            <consortium name="DOE Joint Genome Institute"/>
            <person name="Min B."/>
            <person name="Park H."/>
            <person name="Jang Y."/>
            <person name="Kim J.-J."/>
            <person name="Kim K.H."/>
            <person name="Pangilinan J."/>
            <person name="Lipzen A."/>
            <person name="Riley R."/>
            <person name="Grigoriev I.V."/>
            <person name="Spatafora J.W."/>
            <person name="Choi I.-G."/>
        </authorList>
    </citation>
    <scope>NUCLEOTIDE SEQUENCE [LARGE SCALE GENOMIC DNA]</scope>
    <source>
        <strain evidence="1 2">KUC8140</strain>
    </source>
</reference>
<keyword evidence="2" id="KW-1185">Reference proteome</keyword>
<dbReference type="EMBL" id="KQ086164">
    <property type="protein sequence ID" value="KLO07056.1"/>
    <property type="molecule type" value="Genomic_DNA"/>
</dbReference>
<dbReference type="Proteomes" id="UP000053477">
    <property type="component" value="Unassembled WGS sequence"/>
</dbReference>
<name>A0A0H2RQI4_9AGAM</name>